<proteinExistence type="predicted"/>
<keyword evidence="3" id="KW-1185">Reference proteome</keyword>
<evidence type="ECO:0000256" key="1">
    <source>
        <dbReference type="SAM" id="MobiDB-lite"/>
    </source>
</evidence>
<dbReference type="Proteomes" id="UP001162030">
    <property type="component" value="Chromosome"/>
</dbReference>
<reference evidence="2 3" key="1">
    <citation type="submission" date="2023-03" db="EMBL/GenBank/DDBJ databases">
        <authorList>
            <person name="Pearce D."/>
        </authorList>
    </citation>
    <scope>NUCLEOTIDE SEQUENCE [LARGE SCALE GENOMIC DNA]</scope>
    <source>
        <strain evidence="2">Msz</strain>
    </source>
</reference>
<feature type="region of interest" description="Disordered" evidence="1">
    <location>
        <begin position="1"/>
        <end position="23"/>
    </location>
</feature>
<sequence length="108" mass="11924">MSHRTTDSSALGTRQVESSPTRMGEAALVKFQLRDVVFFTLDPADDRSEQGRLDQMGMSLGLHGQEFRRFSHSPNTASGPTLGDAPDPLSALDGKSLYFKQARAIWRL</sequence>
<name>A0ABM9HY64_9GAMM</name>
<dbReference type="EMBL" id="OX458333">
    <property type="protein sequence ID" value="CAI8755947.1"/>
    <property type="molecule type" value="Genomic_DNA"/>
</dbReference>
<evidence type="ECO:0000313" key="3">
    <source>
        <dbReference type="Proteomes" id="UP001162030"/>
    </source>
</evidence>
<feature type="compositionally biased region" description="Polar residues" evidence="1">
    <location>
        <begin position="7"/>
        <end position="21"/>
    </location>
</feature>
<evidence type="ECO:0000313" key="2">
    <source>
        <dbReference type="EMBL" id="CAI8755947.1"/>
    </source>
</evidence>
<dbReference type="RefSeq" id="WP_156912725.1">
    <property type="nucleotide sequence ID" value="NZ_OX458333.1"/>
</dbReference>
<organism evidence="2 3">
    <name type="scientific">Methylocaldum szegediense</name>
    <dbReference type="NCBI Taxonomy" id="73780"/>
    <lineage>
        <taxon>Bacteria</taxon>
        <taxon>Pseudomonadati</taxon>
        <taxon>Pseudomonadota</taxon>
        <taxon>Gammaproteobacteria</taxon>
        <taxon>Methylococcales</taxon>
        <taxon>Methylococcaceae</taxon>
        <taxon>Methylocaldum</taxon>
    </lineage>
</organism>
<accession>A0ABM9HY64</accession>
<gene>
    <name evidence="2" type="ORF">MSZNOR_0742</name>
</gene>
<protein>
    <submittedName>
        <fullName evidence="2">Uncharacterized protein</fullName>
    </submittedName>
</protein>